<dbReference type="Proteomes" id="UP000237000">
    <property type="component" value="Unassembled WGS sequence"/>
</dbReference>
<feature type="non-terminal residue" evidence="1">
    <location>
        <position position="1"/>
    </location>
</feature>
<reference evidence="2" key="1">
    <citation type="submission" date="2016-06" db="EMBL/GenBank/DDBJ databases">
        <title>Parallel loss of symbiosis genes in relatives of nitrogen-fixing non-legume Parasponia.</title>
        <authorList>
            <person name="Van Velzen R."/>
            <person name="Holmer R."/>
            <person name="Bu F."/>
            <person name="Rutten L."/>
            <person name="Van Zeijl A."/>
            <person name="Liu W."/>
            <person name="Santuari L."/>
            <person name="Cao Q."/>
            <person name="Sharma T."/>
            <person name="Shen D."/>
            <person name="Roswanjaya Y."/>
            <person name="Wardhani T."/>
            <person name="Kalhor M.S."/>
            <person name="Jansen J."/>
            <person name="Van den Hoogen J."/>
            <person name="Gungor B."/>
            <person name="Hartog M."/>
            <person name="Hontelez J."/>
            <person name="Verver J."/>
            <person name="Yang W.-C."/>
            <person name="Schijlen E."/>
            <person name="Repin R."/>
            <person name="Schilthuizen M."/>
            <person name="Schranz E."/>
            <person name="Heidstra R."/>
            <person name="Miyata K."/>
            <person name="Fedorova E."/>
            <person name="Kohlen W."/>
            <person name="Bisseling T."/>
            <person name="Smit S."/>
            <person name="Geurts R."/>
        </authorList>
    </citation>
    <scope>NUCLEOTIDE SEQUENCE [LARGE SCALE GENOMIC DNA]</scope>
    <source>
        <strain evidence="2">cv. RG33-2</strain>
    </source>
</reference>
<keyword evidence="2" id="KW-1185">Reference proteome</keyword>
<name>A0A2P5C0G3_TREOI</name>
<accession>A0A2P5C0G3</accession>
<comment type="caution">
    <text evidence="1">The sequence shown here is derived from an EMBL/GenBank/DDBJ whole genome shotgun (WGS) entry which is preliminary data.</text>
</comment>
<sequence>AEFFHIRMSEWSLGRRFILVKAVAYSGLKCLPNFVGSQPCLTLESNVDTLTLSSRLIGLRAFPISPCDIYGIQGEFQMLAVRPSPIQKQLPVHIRSRVGHILLATIETFFWKSCIPKSPSKEVFSS</sequence>
<dbReference type="InParanoid" id="A0A2P5C0G3"/>
<dbReference type="AlphaFoldDB" id="A0A2P5C0G3"/>
<gene>
    <name evidence="1" type="ORF">TorRG33x02_302430</name>
</gene>
<dbReference type="EMBL" id="JXTC01000431">
    <property type="protein sequence ID" value="PON54538.1"/>
    <property type="molecule type" value="Genomic_DNA"/>
</dbReference>
<evidence type="ECO:0000313" key="2">
    <source>
        <dbReference type="Proteomes" id="UP000237000"/>
    </source>
</evidence>
<proteinExistence type="predicted"/>
<organism evidence="1 2">
    <name type="scientific">Trema orientale</name>
    <name type="common">Charcoal tree</name>
    <name type="synonym">Celtis orientalis</name>
    <dbReference type="NCBI Taxonomy" id="63057"/>
    <lineage>
        <taxon>Eukaryota</taxon>
        <taxon>Viridiplantae</taxon>
        <taxon>Streptophyta</taxon>
        <taxon>Embryophyta</taxon>
        <taxon>Tracheophyta</taxon>
        <taxon>Spermatophyta</taxon>
        <taxon>Magnoliopsida</taxon>
        <taxon>eudicotyledons</taxon>
        <taxon>Gunneridae</taxon>
        <taxon>Pentapetalae</taxon>
        <taxon>rosids</taxon>
        <taxon>fabids</taxon>
        <taxon>Rosales</taxon>
        <taxon>Cannabaceae</taxon>
        <taxon>Trema</taxon>
    </lineage>
</organism>
<protein>
    <submittedName>
        <fullName evidence="1">Uncharacterized protein</fullName>
    </submittedName>
</protein>
<evidence type="ECO:0000313" key="1">
    <source>
        <dbReference type="EMBL" id="PON54538.1"/>
    </source>
</evidence>